<comment type="subcellular location">
    <subcellularLocation>
        <location evidence="2">Secreted</location>
    </subcellularLocation>
</comment>
<evidence type="ECO:0000313" key="12">
    <source>
        <dbReference type="Proteomes" id="UP000550707"/>
    </source>
</evidence>
<comment type="caution">
    <text evidence="11">The sequence shown here is derived from an EMBL/GenBank/DDBJ whole genome shotgun (WGS) entry which is preliminary data.</text>
</comment>
<dbReference type="SUPFAM" id="SSF54076">
    <property type="entry name" value="RNase A-like"/>
    <property type="match status" value="1"/>
</dbReference>
<dbReference type="GO" id="GO:0050830">
    <property type="term" value="P:defense response to Gram-positive bacterium"/>
    <property type="evidence" value="ECO:0007669"/>
    <property type="project" value="TreeGrafter"/>
</dbReference>
<evidence type="ECO:0000256" key="2">
    <source>
        <dbReference type="ARBA" id="ARBA00004613"/>
    </source>
</evidence>
<dbReference type="AlphaFoldDB" id="A0A7J8K0S0"/>
<feature type="chain" id="PRO_5029898223" description="Inactive ribonuclease-like protein 9" evidence="9">
    <location>
        <begin position="27"/>
        <end position="186"/>
    </location>
</feature>
<dbReference type="InParanoid" id="A0A7J8K0S0"/>
<dbReference type="EMBL" id="JACASF010000001">
    <property type="protein sequence ID" value="KAF6502341.1"/>
    <property type="molecule type" value="Genomic_DNA"/>
</dbReference>
<proteinExistence type="inferred from homology"/>
<keyword evidence="7" id="KW-1015">Disulfide bond</keyword>
<organism evidence="11 12">
    <name type="scientific">Molossus molossus</name>
    <name type="common">Pallas' mastiff bat</name>
    <name type="synonym">Vespertilio molossus</name>
    <dbReference type="NCBI Taxonomy" id="27622"/>
    <lineage>
        <taxon>Eukaryota</taxon>
        <taxon>Metazoa</taxon>
        <taxon>Chordata</taxon>
        <taxon>Craniata</taxon>
        <taxon>Vertebrata</taxon>
        <taxon>Euteleostomi</taxon>
        <taxon>Mammalia</taxon>
        <taxon>Eutheria</taxon>
        <taxon>Laurasiatheria</taxon>
        <taxon>Chiroptera</taxon>
        <taxon>Yangochiroptera</taxon>
        <taxon>Molossidae</taxon>
        <taxon>Molossus</taxon>
    </lineage>
</organism>
<evidence type="ECO:0000256" key="7">
    <source>
        <dbReference type="ARBA" id="ARBA00023157"/>
    </source>
</evidence>
<protein>
    <recommendedName>
        <fullName evidence="4">Inactive ribonuclease-like protein 9</fullName>
    </recommendedName>
</protein>
<dbReference type="InterPro" id="IPR036816">
    <property type="entry name" value="RNaseA-like_dom_sf"/>
</dbReference>
<dbReference type="PANTHER" id="PTHR11437">
    <property type="entry name" value="RIBONUCLEASE"/>
    <property type="match status" value="1"/>
</dbReference>
<feature type="domain" description="Ribonuclease A-domain" evidence="10">
    <location>
        <begin position="53"/>
        <end position="170"/>
    </location>
</feature>
<keyword evidence="8" id="KW-0325">Glycoprotein</keyword>
<dbReference type="GO" id="GO:0005576">
    <property type="term" value="C:extracellular region"/>
    <property type="evidence" value="ECO:0007669"/>
    <property type="project" value="UniProtKB-SubCell"/>
</dbReference>
<accession>A0A7J8K0S0</accession>
<dbReference type="PANTHER" id="PTHR11437:SF14">
    <property type="entry name" value="INACTIVE RIBONUCLEASE-LIKE PROTEIN 9"/>
    <property type="match status" value="1"/>
</dbReference>
<keyword evidence="12" id="KW-1185">Reference proteome</keyword>
<evidence type="ECO:0000256" key="1">
    <source>
        <dbReference type="ARBA" id="ARBA00002915"/>
    </source>
</evidence>
<evidence type="ECO:0000256" key="6">
    <source>
        <dbReference type="ARBA" id="ARBA00022729"/>
    </source>
</evidence>
<dbReference type="OrthoDB" id="9835306at2759"/>
<keyword evidence="6 9" id="KW-0732">Signal</keyword>
<dbReference type="InterPro" id="IPR023412">
    <property type="entry name" value="RNaseA_domain"/>
</dbReference>
<gene>
    <name evidence="11" type="ORF">HJG59_015663</name>
</gene>
<evidence type="ECO:0000259" key="10">
    <source>
        <dbReference type="SMART" id="SM00092"/>
    </source>
</evidence>
<sequence>MRSLLTTQNLPLLLLLLQPRPPPVLMQYEDTAEERQEEFEDLRSELYSTGPTKPPTRKSFESEVIVDNYEPLEDLNYCDFGIMMKNVHTRLKCRKEHFFVQTKYEDLQKACSTRFVACKNGVKRCHKSKTITKAVYCNYTQGTRMPDCRYTSFYMRGYPIITCQWQDDIESLVPEYINNILEVPDK</sequence>
<dbReference type="Proteomes" id="UP000550707">
    <property type="component" value="Unassembled WGS sequence"/>
</dbReference>
<reference evidence="11 12" key="1">
    <citation type="journal article" date="2020" name="Nature">
        <title>Six reference-quality genomes reveal evolution of bat adaptations.</title>
        <authorList>
            <person name="Jebb D."/>
            <person name="Huang Z."/>
            <person name="Pippel M."/>
            <person name="Hughes G.M."/>
            <person name="Lavrichenko K."/>
            <person name="Devanna P."/>
            <person name="Winkler S."/>
            <person name="Jermiin L.S."/>
            <person name="Skirmuntt E.C."/>
            <person name="Katzourakis A."/>
            <person name="Burkitt-Gray L."/>
            <person name="Ray D.A."/>
            <person name="Sullivan K.A.M."/>
            <person name="Roscito J.G."/>
            <person name="Kirilenko B.M."/>
            <person name="Davalos L.M."/>
            <person name="Corthals A.P."/>
            <person name="Power M.L."/>
            <person name="Jones G."/>
            <person name="Ransome R.D."/>
            <person name="Dechmann D.K.N."/>
            <person name="Locatelli A.G."/>
            <person name="Puechmaille S.J."/>
            <person name="Fedrigo O."/>
            <person name="Jarvis E.D."/>
            <person name="Hiller M."/>
            <person name="Vernes S.C."/>
            <person name="Myers E.W."/>
            <person name="Teeling E.C."/>
        </authorList>
    </citation>
    <scope>NUCLEOTIDE SEQUENCE [LARGE SCALE GENOMIC DNA]</scope>
    <source>
        <strain evidence="11">MMolMol1</strain>
        <tissue evidence="11">Muscle</tissue>
    </source>
</reference>
<evidence type="ECO:0000256" key="5">
    <source>
        <dbReference type="ARBA" id="ARBA00022525"/>
    </source>
</evidence>
<dbReference type="Gene3D" id="3.10.130.10">
    <property type="entry name" value="Ribonuclease A-like domain"/>
    <property type="match status" value="1"/>
</dbReference>
<keyword evidence="5" id="KW-0964">Secreted</keyword>
<comment type="function">
    <text evidence="1">Does not exhibit any ribonuclease activity.</text>
</comment>
<evidence type="ECO:0000256" key="3">
    <source>
        <dbReference type="ARBA" id="ARBA00005600"/>
    </source>
</evidence>
<dbReference type="PRINTS" id="PR00794">
    <property type="entry name" value="RIBONUCLEASE"/>
</dbReference>
<evidence type="ECO:0000256" key="8">
    <source>
        <dbReference type="ARBA" id="ARBA00023180"/>
    </source>
</evidence>
<name>A0A7J8K0S0_MOLMO</name>
<evidence type="ECO:0000256" key="4">
    <source>
        <dbReference type="ARBA" id="ARBA00014966"/>
    </source>
</evidence>
<dbReference type="Pfam" id="PF00074">
    <property type="entry name" value="RnaseA"/>
    <property type="match status" value="1"/>
</dbReference>
<dbReference type="GO" id="GO:0003676">
    <property type="term" value="F:nucleic acid binding"/>
    <property type="evidence" value="ECO:0007669"/>
    <property type="project" value="InterPro"/>
</dbReference>
<feature type="signal peptide" evidence="9">
    <location>
        <begin position="1"/>
        <end position="26"/>
    </location>
</feature>
<evidence type="ECO:0000256" key="9">
    <source>
        <dbReference type="SAM" id="SignalP"/>
    </source>
</evidence>
<evidence type="ECO:0000313" key="11">
    <source>
        <dbReference type="EMBL" id="KAF6502341.1"/>
    </source>
</evidence>
<dbReference type="InterPro" id="IPR001427">
    <property type="entry name" value="RNaseA"/>
</dbReference>
<dbReference type="SMART" id="SM00092">
    <property type="entry name" value="RNAse_Pc"/>
    <property type="match status" value="1"/>
</dbReference>
<comment type="similarity">
    <text evidence="3">Belongs to the pancreatic ribonuclease family.</text>
</comment>